<evidence type="ECO:0000256" key="1">
    <source>
        <dbReference type="ARBA" id="ARBA00004651"/>
    </source>
</evidence>
<feature type="transmembrane region" description="Helical" evidence="5">
    <location>
        <begin position="435"/>
        <end position="453"/>
    </location>
</feature>
<feature type="transmembrane region" description="Helical" evidence="5">
    <location>
        <begin position="235"/>
        <end position="254"/>
    </location>
</feature>
<dbReference type="RefSeq" id="WP_241038991.1">
    <property type="nucleotide sequence ID" value="NZ_BAAAJF010000004.1"/>
</dbReference>
<protein>
    <submittedName>
        <fullName evidence="7">MFS transporter</fullName>
    </submittedName>
</protein>
<proteinExistence type="predicted"/>
<feature type="transmembrane region" description="Helical" evidence="5">
    <location>
        <begin position="178"/>
        <end position="197"/>
    </location>
</feature>
<dbReference type="PRINTS" id="PR01036">
    <property type="entry name" value="TCRTETB"/>
</dbReference>
<feature type="transmembrane region" description="Helical" evidence="5">
    <location>
        <begin position="282"/>
        <end position="303"/>
    </location>
</feature>
<feature type="domain" description="Major facilitator superfamily (MFS) profile" evidence="6">
    <location>
        <begin position="19"/>
        <end position="461"/>
    </location>
</feature>
<dbReference type="PANTHER" id="PTHR42718">
    <property type="entry name" value="MAJOR FACILITATOR SUPERFAMILY MULTIDRUG TRANSPORTER MFSC"/>
    <property type="match status" value="1"/>
</dbReference>
<dbReference type="PANTHER" id="PTHR42718:SF39">
    <property type="entry name" value="ACTINORHODIN TRANSPORTER-RELATED"/>
    <property type="match status" value="1"/>
</dbReference>
<dbReference type="Gene3D" id="1.20.1720.10">
    <property type="entry name" value="Multidrug resistance protein D"/>
    <property type="match status" value="1"/>
</dbReference>
<dbReference type="SUPFAM" id="SSF103473">
    <property type="entry name" value="MFS general substrate transporter"/>
    <property type="match status" value="1"/>
</dbReference>
<accession>A0ABS9TIK3</accession>
<feature type="transmembrane region" description="Helical" evidence="5">
    <location>
        <begin position="147"/>
        <end position="166"/>
    </location>
</feature>
<feature type="transmembrane region" description="Helical" evidence="5">
    <location>
        <begin position="209"/>
        <end position="229"/>
    </location>
</feature>
<comment type="caution">
    <text evidence="7">The sequence shown here is derived from an EMBL/GenBank/DDBJ whole genome shotgun (WGS) entry which is preliminary data.</text>
</comment>
<evidence type="ECO:0000256" key="4">
    <source>
        <dbReference type="ARBA" id="ARBA00023136"/>
    </source>
</evidence>
<dbReference type="InterPro" id="IPR020846">
    <property type="entry name" value="MFS_dom"/>
</dbReference>
<evidence type="ECO:0000313" key="7">
    <source>
        <dbReference type="EMBL" id="MCH6168347.1"/>
    </source>
</evidence>
<dbReference type="Pfam" id="PF07690">
    <property type="entry name" value="MFS_1"/>
    <property type="match status" value="1"/>
</dbReference>
<keyword evidence="3 5" id="KW-1133">Transmembrane helix</keyword>
<evidence type="ECO:0000256" key="3">
    <source>
        <dbReference type="ARBA" id="ARBA00022989"/>
    </source>
</evidence>
<evidence type="ECO:0000256" key="5">
    <source>
        <dbReference type="SAM" id="Phobius"/>
    </source>
</evidence>
<keyword evidence="2 5" id="KW-0812">Transmembrane</keyword>
<dbReference type="Gene3D" id="1.20.1250.20">
    <property type="entry name" value="MFS general substrate transporter like domains"/>
    <property type="match status" value="1"/>
</dbReference>
<feature type="transmembrane region" description="Helical" evidence="5">
    <location>
        <begin position="114"/>
        <end position="135"/>
    </location>
</feature>
<comment type="subcellular location">
    <subcellularLocation>
        <location evidence="1">Cell membrane</location>
        <topology evidence="1">Multi-pass membrane protein</topology>
    </subcellularLocation>
</comment>
<sequence length="465" mass="47189">MTSQVAVAPDARAGHRWVTLAVVLAGQFMASLDTTVGNVAAPDIGTELQVSAGTVRLAIVAYTLLYASLLITGARIGADRGRRRVFLAGVVVFTVASAAAGAAPSAAVLVGARAVQGIGAALMIPQIVSVIQISFTDSARARALSAFSAMISIGGAVGLAAGGGLIDLDLLGLGWRSVFLVNVPIGIVLVVVAALVLPRVPVAERRLDVPGVVLLTCGAILVISALTLGTDSGRPPWSIAAAMAGVAVLAVFAAHQRRTSRRGRPVLVEPALFTTRGVRPGLLGLLLLGTPYTGILFCVAADLQVRHGSTAGVAGYALLPLAIGFGIGGVIPSLVRPGRQRVLLIGGVVIAGAALLLLAWLTRGERWPVAAAAVVLGVCGLGFGAAFSPLFALTVAHVRRVNIPDASGMATTVIQFSFVAGVAVFGSVYQATGHLATAFVVMAVVVLVAPVLARLHTLREAGTPE</sequence>
<dbReference type="Proteomes" id="UP001299970">
    <property type="component" value="Unassembled WGS sequence"/>
</dbReference>
<name>A0ABS9TIK3_9PSEU</name>
<feature type="transmembrane region" description="Helical" evidence="5">
    <location>
        <begin position="408"/>
        <end position="429"/>
    </location>
</feature>
<evidence type="ECO:0000259" key="6">
    <source>
        <dbReference type="PROSITE" id="PS50850"/>
    </source>
</evidence>
<dbReference type="PROSITE" id="PS50850">
    <property type="entry name" value="MFS"/>
    <property type="match status" value="1"/>
</dbReference>
<evidence type="ECO:0000313" key="8">
    <source>
        <dbReference type="Proteomes" id="UP001299970"/>
    </source>
</evidence>
<gene>
    <name evidence="7" type="ORF">MMF94_21870</name>
</gene>
<feature type="transmembrane region" description="Helical" evidence="5">
    <location>
        <begin position="57"/>
        <end position="78"/>
    </location>
</feature>
<keyword evidence="8" id="KW-1185">Reference proteome</keyword>
<dbReference type="EMBL" id="JAKXMK010000019">
    <property type="protein sequence ID" value="MCH6168347.1"/>
    <property type="molecule type" value="Genomic_DNA"/>
</dbReference>
<feature type="transmembrane region" description="Helical" evidence="5">
    <location>
        <begin position="342"/>
        <end position="361"/>
    </location>
</feature>
<evidence type="ECO:0000256" key="2">
    <source>
        <dbReference type="ARBA" id="ARBA00022692"/>
    </source>
</evidence>
<reference evidence="7 8" key="1">
    <citation type="submission" date="2022-03" db="EMBL/GenBank/DDBJ databases">
        <title>Pseudonocardia alaer sp. nov., a novel actinomycete isolated from reed forest soil.</title>
        <authorList>
            <person name="Wang L."/>
        </authorList>
    </citation>
    <scope>NUCLEOTIDE SEQUENCE [LARGE SCALE GENOMIC DNA]</scope>
    <source>
        <strain evidence="7 8">Y-16303</strain>
    </source>
</reference>
<dbReference type="InterPro" id="IPR011701">
    <property type="entry name" value="MFS"/>
</dbReference>
<feature type="transmembrane region" description="Helical" evidence="5">
    <location>
        <begin position="315"/>
        <end position="335"/>
    </location>
</feature>
<keyword evidence="4 5" id="KW-0472">Membrane</keyword>
<organism evidence="7 8">
    <name type="scientific">Pseudonocardia alaniniphila</name>
    <dbReference type="NCBI Taxonomy" id="75291"/>
    <lineage>
        <taxon>Bacteria</taxon>
        <taxon>Bacillati</taxon>
        <taxon>Actinomycetota</taxon>
        <taxon>Actinomycetes</taxon>
        <taxon>Pseudonocardiales</taxon>
        <taxon>Pseudonocardiaceae</taxon>
        <taxon>Pseudonocardia</taxon>
    </lineage>
</organism>
<dbReference type="InterPro" id="IPR036259">
    <property type="entry name" value="MFS_trans_sf"/>
</dbReference>
<feature type="transmembrane region" description="Helical" evidence="5">
    <location>
        <begin position="367"/>
        <end position="396"/>
    </location>
</feature>
<feature type="transmembrane region" description="Helical" evidence="5">
    <location>
        <begin position="85"/>
        <end position="108"/>
    </location>
</feature>